<accession>A0A2G2VKW4</accession>
<reference evidence="2" key="2">
    <citation type="journal article" date="2017" name="J. Anim. Genet.">
        <title>Multiple reference genome sequences of hot pepper reveal the massive evolution of plant disease resistance genes by retroduplication.</title>
        <authorList>
            <person name="Kim S."/>
            <person name="Park J."/>
            <person name="Yeom S.-I."/>
            <person name="Kim Y.-M."/>
            <person name="Seo E."/>
            <person name="Kim K.-T."/>
            <person name="Kim M.-S."/>
            <person name="Lee J.M."/>
            <person name="Cheong K."/>
            <person name="Shin H.-S."/>
            <person name="Kim S.-B."/>
            <person name="Han K."/>
            <person name="Lee J."/>
            <person name="Park M."/>
            <person name="Lee H.-A."/>
            <person name="Lee H.-Y."/>
            <person name="Lee Y."/>
            <person name="Oh S."/>
            <person name="Lee J.H."/>
            <person name="Choi E."/>
            <person name="Choi E."/>
            <person name="Lee S.E."/>
            <person name="Jeon J."/>
            <person name="Kim H."/>
            <person name="Choi G."/>
            <person name="Song H."/>
            <person name="Lee J."/>
            <person name="Lee S.-C."/>
            <person name="Kwon J.-K."/>
            <person name="Lee H.-Y."/>
            <person name="Koo N."/>
            <person name="Hong Y."/>
            <person name="Kim R.W."/>
            <person name="Kang W.-H."/>
            <person name="Huh J.H."/>
            <person name="Kang B.-C."/>
            <person name="Yang T.-J."/>
            <person name="Lee Y.-H."/>
            <person name="Bennetzen J.L."/>
            <person name="Choi D."/>
        </authorList>
    </citation>
    <scope>NUCLEOTIDE SEQUENCE [LARGE SCALE GENOMIC DNA]</scope>
    <source>
        <strain evidence="2">cv. PBC81</strain>
    </source>
</reference>
<dbReference type="AlphaFoldDB" id="A0A2G2VKW4"/>
<protein>
    <submittedName>
        <fullName evidence="1">Cytochrome c oxidase subunit 3</fullName>
    </submittedName>
</protein>
<dbReference type="Proteomes" id="UP000224567">
    <property type="component" value="Unassembled WGS sequence"/>
</dbReference>
<organism evidence="1 2">
    <name type="scientific">Capsicum baccatum</name>
    <name type="common">Peruvian pepper</name>
    <dbReference type="NCBI Taxonomy" id="33114"/>
    <lineage>
        <taxon>Eukaryota</taxon>
        <taxon>Viridiplantae</taxon>
        <taxon>Streptophyta</taxon>
        <taxon>Embryophyta</taxon>
        <taxon>Tracheophyta</taxon>
        <taxon>Spermatophyta</taxon>
        <taxon>Magnoliopsida</taxon>
        <taxon>eudicotyledons</taxon>
        <taxon>Gunneridae</taxon>
        <taxon>Pentapetalae</taxon>
        <taxon>asterids</taxon>
        <taxon>lamiids</taxon>
        <taxon>Solanales</taxon>
        <taxon>Solanaceae</taxon>
        <taxon>Solanoideae</taxon>
        <taxon>Capsiceae</taxon>
        <taxon>Capsicum</taxon>
    </lineage>
</organism>
<name>A0A2G2VKW4_CAPBA</name>
<dbReference type="OrthoDB" id="564124at2759"/>
<gene>
    <name evidence="1" type="ORF">CQW23_25408</name>
</gene>
<reference evidence="1 2" key="1">
    <citation type="journal article" date="2017" name="Genome Biol.">
        <title>New reference genome sequences of hot pepper reveal the massive evolution of plant disease-resistance genes by retroduplication.</title>
        <authorList>
            <person name="Kim S."/>
            <person name="Park J."/>
            <person name="Yeom S.I."/>
            <person name="Kim Y.M."/>
            <person name="Seo E."/>
            <person name="Kim K.T."/>
            <person name="Kim M.S."/>
            <person name="Lee J.M."/>
            <person name="Cheong K."/>
            <person name="Shin H.S."/>
            <person name="Kim S.B."/>
            <person name="Han K."/>
            <person name="Lee J."/>
            <person name="Park M."/>
            <person name="Lee H.A."/>
            <person name="Lee H.Y."/>
            <person name="Lee Y."/>
            <person name="Oh S."/>
            <person name="Lee J.H."/>
            <person name="Choi E."/>
            <person name="Choi E."/>
            <person name="Lee S.E."/>
            <person name="Jeon J."/>
            <person name="Kim H."/>
            <person name="Choi G."/>
            <person name="Song H."/>
            <person name="Lee J."/>
            <person name="Lee S.C."/>
            <person name="Kwon J.K."/>
            <person name="Lee H.Y."/>
            <person name="Koo N."/>
            <person name="Hong Y."/>
            <person name="Kim R.W."/>
            <person name="Kang W.H."/>
            <person name="Huh J.H."/>
            <person name="Kang B.C."/>
            <person name="Yang T.J."/>
            <person name="Lee Y.H."/>
            <person name="Bennetzen J.L."/>
            <person name="Choi D."/>
        </authorList>
    </citation>
    <scope>NUCLEOTIDE SEQUENCE [LARGE SCALE GENOMIC DNA]</scope>
    <source>
        <strain evidence="2">cv. PBC81</strain>
    </source>
</reference>
<keyword evidence="2" id="KW-1185">Reference proteome</keyword>
<dbReference type="EMBL" id="MLFT02000011">
    <property type="protein sequence ID" value="PHT33608.1"/>
    <property type="molecule type" value="Genomic_DNA"/>
</dbReference>
<dbReference type="Gene3D" id="1.10.287.70">
    <property type="match status" value="1"/>
</dbReference>
<dbReference type="STRING" id="33114.A0A2G2VKW4"/>
<comment type="caution">
    <text evidence="1">The sequence shown here is derived from an EMBL/GenBank/DDBJ whole genome shotgun (WGS) entry which is preliminary data.</text>
</comment>
<proteinExistence type="predicted"/>
<sequence length="117" mass="13086">MIESQRHSYHLVDPSPCPISGSLGALATTIICGIRQYLGHLTKEHHVGFEAAAWDRRDYGRSCSPRNDPKLDLGLFEIVPFNRVVRSCPGKGAIDTHSQVFRSGKRKDKLIQKGEEE</sequence>
<evidence type="ECO:0000313" key="1">
    <source>
        <dbReference type="EMBL" id="PHT33608.1"/>
    </source>
</evidence>
<evidence type="ECO:0000313" key="2">
    <source>
        <dbReference type="Proteomes" id="UP000224567"/>
    </source>
</evidence>